<evidence type="ECO:0008006" key="3">
    <source>
        <dbReference type="Google" id="ProtNLM"/>
    </source>
</evidence>
<evidence type="ECO:0000313" key="1">
    <source>
        <dbReference type="EMBL" id="MBL0682746.1"/>
    </source>
</evidence>
<dbReference type="Proteomes" id="UP000651057">
    <property type="component" value="Unassembled WGS sequence"/>
</dbReference>
<evidence type="ECO:0000313" key="2">
    <source>
        <dbReference type="Proteomes" id="UP000651057"/>
    </source>
</evidence>
<name>A0A936ZV45_9FLAO</name>
<reference evidence="1" key="1">
    <citation type="submission" date="2021-01" db="EMBL/GenBank/DDBJ databases">
        <authorList>
            <person name="Zhong Y.L."/>
        </authorList>
    </citation>
    <scope>NUCLEOTIDE SEQUENCE</scope>
    <source>
        <strain evidence="1">KCTC 23302</strain>
    </source>
</reference>
<proteinExistence type="predicted"/>
<protein>
    <recommendedName>
        <fullName evidence="3">Polymer-forming cytoskeletal protein</fullName>
    </recommendedName>
</protein>
<sequence length="140" mass="16104">MKDFTLVTEEELNQRINTKSLLPSEGDYGLDCLYYKGDLEIDNHWLFDDSFYEIADQFPEAEIGTIAIEGNLTIKGNLQISDRVFCLVITGNINCENYETFETEVYLGGNLKAKTFRDNDSLTTVKGELLVEKIYKPYEY</sequence>
<keyword evidence="2" id="KW-1185">Reference proteome</keyword>
<organism evidence="1 2">
    <name type="scientific">Aquimarina mytili</name>
    <dbReference type="NCBI Taxonomy" id="874423"/>
    <lineage>
        <taxon>Bacteria</taxon>
        <taxon>Pseudomonadati</taxon>
        <taxon>Bacteroidota</taxon>
        <taxon>Flavobacteriia</taxon>
        <taxon>Flavobacteriales</taxon>
        <taxon>Flavobacteriaceae</taxon>
        <taxon>Aquimarina</taxon>
    </lineage>
</organism>
<comment type="caution">
    <text evidence="1">The sequence shown here is derived from an EMBL/GenBank/DDBJ whole genome shotgun (WGS) entry which is preliminary data.</text>
</comment>
<gene>
    <name evidence="1" type="ORF">JJQ60_04405</name>
</gene>
<dbReference type="AlphaFoldDB" id="A0A936ZV45"/>
<dbReference type="RefSeq" id="WP_201917008.1">
    <property type="nucleotide sequence ID" value="NZ_BAABAX010000021.1"/>
</dbReference>
<accession>A0A936ZV45</accession>
<dbReference type="EMBL" id="JAERQJ010000001">
    <property type="protein sequence ID" value="MBL0682746.1"/>
    <property type="molecule type" value="Genomic_DNA"/>
</dbReference>